<dbReference type="PROSITE" id="PS00070">
    <property type="entry name" value="ALDEHYDE_DEHYDR_CYS"/>
    <property type="match status" value="1"/>
</dbReference>
<dbReference type="PROSITE" id="PS00687">
    <property type="entry name" value="ALDEHYDE_DEHYDR_GLU"/>
    <property type="match status" value="1"/>
</dbReference>
<dbReference type="Gene3D" id="3.40.605.10">
    <property type="entry name" value="Aldehyde Dehydrogenase, Chain A, domain 1"/>
    <property type="match status" value="1"/>
</dbReference>
<feature type="domain" description="Aldehyde dehydrogenase" evidence="4">
    <location>
        <begin position="22"/>
        <end position="476"/>
    </location>
</feature>
<dbReference type="InterPro" id="IPR016161">
    <property type="entry name" value="Ald_DH/histidinol_DH"/>
</dbReference>
<dbReference type="SUPFAM" id="SSF53720">
    <property type="entry name" value="ALDH-like"/>
    <property type="match status" value="1"/>
</dbReference>
<gene>
    <name evidence="5" type="ORF">WIS52_11520</name>
</gene>
<dbReference type="Proteomes" id="UP001494902">
    <property type="component" value="Unassembled WGS sequence"/>
</dbReference>
<sequence length="491" mass="51308">MAELETFRMLIGGTPADAASGAVFETQNPYTGRPWATVPDCSPADVDAAVACARGALDGEWGSTTAFQRAACLRRLGDLVAENAEALARTEVNDSGKLYREMIGQLNGLGGWYTYFAGVATTSEGRQIPSPNPNYLVYTRKEPVGVVAAITPWNSPLLLMTWKLAPALAAGCTVVIKPSEHSPASTLRFAELISQAGIPPGVVNVVTTNDRDTAAHLAGHPGVDKIAFTGSTATGRAVAKAAAENINKVTLELGGKSPQVVFPDADLEAAANGVIAGVFAATGQTCMAGSRLIVHADVHDELVRLIGERAATITLGDPNASGTEMGPVANAPQYEKVLGYLDTARSEGNTIAYGGAAESSLGGYFVQPTVITGVTPESTVYREEVFGPVLAALTFTDEDEAVTLANDTPYGLAGAVWTKDVHRAHRVAARIRAGSVWINAYRVVAPGVPFGGFGHSGLGRENGVHAIDEYTEEKAIWVELSGGTRDPFTLG</sequence>
<dbReference type="Gene3D" id="3.40.309.10">
    <property type="entry name" value="Aldehyde Dehydrogenase, Chain A, domain 2"/>
    <property type="match status" value="1"/>
</dbReference>
<dbReference type="Pfam" id="PF00171">
    <property type="entry name" value="Aldedh"/>
    <property type="match status" value="1"/>
</dbReference>
<dbReference type="InterPro" id="IPR029510">
    <property type="entry name" value="Ald_DH_CS_GLU"/>
</dbReference>
<evidence type="ECO:0000259" key="4">
    <source>
        <dbReference type="Pfam" id="PF00171"/>
    </source>
</evidence>
<dbReference type="EMBL" id="JBEDNQ010000004">
    <property type="protein sequence ID" value="MEQ3551101.1"/>
    <property type="molecule type" value="Genomic_DNA"/>
</dbReference>
<dbReference type="InterPro" id="IPR016160">
    <property type="entry name" value="Ald_DH_CS_CYS"/>
</dbReference>
<dbReference type="CDD" id="cd07114">
    <property type="entry name" value="ALDH_DhaS"/>
    <property type="match status" value="1"/>
</dbReference>
<evidence type="ECO:0000256" key="1">
    <source>
        <dbReference type="ARBA" id="ARBA00023002"/>
    </source>
</evidence>
<comment type="similarity">
    <text evidence="3">Belongs to the aldehyde dehydrogenase family.</text>
</comment>
<keyword evidence="6" id="KW-1185">Reference proteome</keyword>
<proteinExistence type="inferred from homology"/>
<evidence type="ECO:0000256" key="3">
    <source>
        <dbReference type="RuleBase" id="RU003345"/>
    </source>
</evidence>
<dbReference type="PANTHER" id="PTHR11699">
    <property type="entry name" value="ALDEHYDE DEHYDROGENASE-RELATED"/>
    <property type="match status" value="1"/>
</dbReference>
<evidence type="ECO:0000256" key="2">
    <source>
        <dbReference type="PROSITE-ProRule" id="PRU10007"/>
    </source>
</evidence>
<feature type="active site" evidence="2">
    <location>
        <position position="252"/>
    </location>
</feature>
<dbReference type="InterPro" id="IPR016162">
    <property type="entry name" value="Ald_DH_N"/>
</dbReference>
<name>A0ABV1K9D9_9PSEU</name>
<accession>A0ABV1K9D9</accession>
<evidence type="ECO:0000313" key="6">
    <source>
        <dbReference type="Proteomes" id="UP001494902"/>
    </source>
</evidence>
<protein>
    <submittedName>
        <fullName evidence="5">Aldehyde dehydrogenase</fullName>
    </submittedName>
</protein>
<evidence type="ECO:0000313" key="5">
    <source>
        <dbReference type="EMBL" id="MEQ3551101.1"/>
    </source>
</evidence>
<dbReference type="InterPro" id="IPR016163">
    <property type="entry name" value="Ald_DH_C"/>
</dbReference>
<organism evidence="5 6">
    <name type="scientific">Pseudonocardia nematodicida</name>
    <dbReference type="NCBI Taxonomy" id="1206997"/>
    <lineage>
        <taxon>Bacteria</taxon>
        <taxon>Bacillati</taxon>
        <taxon>Actinomycetota</taxon>
        <taxon>Actinomycetes</taxon>
        <taxon>Pseudonocardiales</taxon>
        <taxon>Pseudonocardiaceae</taxon>
        <taxon>Pseudonocardia</taxon>
    </lineage>
</organism>
<keyword evidence="1 3" id="KW-0560">Oxidoreductase</keyword>
<reference evidence="5 6" key="1">
    <citation type="submission" date="2024-03" db="EMBL/GenBank/DDBJ databases">
        <title>Draft genome sequence of Pseudonocardia nematodicida JCM 31783.</title>
        <authorList>
            <person name="Butdee W."/>
            <person name="Duangmal K."/>
        </authorList>
    </citation>
    <scope>NUCLEOTIDE SEQUENCE [LARGE SCALE GENOMIC DNA]</scope>
    <source>
        <strain evidence="5 6">JCM 31783</strain>
    </source>
</reference>
<comment type="caution">
    <text evidence="5">The sequence shown here is derived from an EMBL/GenBank/DDBJ whole genome shotgun (WGS) entry which is preliminary data.</text>
</comment>
<dbReference type="RefSeq" id="WP_349298171.1">
    <property type="nucleotide sequence ID" value="NZ_JBEDNQ010000004.1"/>
</dbReference>
<dbReference type="InterPro" id="IPR015590">
    <property type="entry name" value="Aldehyde_DH_dom"/>
</dbReference>